<dbReference type="PIRSF" id="PIRSF000498">
    <property type="entry name" value="Riboflavin_syn_A"/>
    <property type="match status" value="1"/>
</dbReference>
<dbReference type="GO" id="GO:0004746">
    <property type="term" value="F:riboflavin synthase activity"/>
    <property type="evidence" value="ECO:0007669"/>
    <property type="project" value="UniProtKB-EC"/>
</dbReference>
<evidence type="ECO:0000259" key="9">
    <source>
        <dbReference type="PROSITE" id="PS51177"/>
    </source>
</evidence>
<evidence type="ECO:0000256" key="4">
    <source>
        <dbReference type="ARBA" id="ARBA00012827"/>
    </source>
</evidence>
<accession>A0A0F9SRI7</accession>
<gene>
    <name evidence="10" type="ORF">LCGC14_0419290</name>
</gene>
<dbReference type="AlphaFoldDB" id="A0A0F9SRI7"/>
<dbReference type="SUPFAM" id="SSF63380">
    <property type="entry name" value="Riboflavin synthase domain-like"/>
    <property type="match status" value="2"/>
</dbReference>
<evidence type="ECO:0000256" key="8">
    <source>
        <dbReference type="ARBA" id="ARBA00022737"/>
    </source>
</evidence>
<reference evidence="10" key="1">
    <citation type="journal article" date="2015" name="Nature">
        <title>Complex archaea that bridge the gap between prokaryotes and eukaryotes.</title>
        <authorList>
            <person name="Spang A."/>
            <person name="Saw J.H."/>
            <person name="Jorgensen S.L."/>
            <person name="Zaremba-Niedzwiedzka K."/>
            <person name="Martijn J."/>
            <person name="Lind A.E."/>
            <person name="van Eijk R."/>
            <person name="Schleper C."/>
            <person name="Guy L."/>
            <person name="Ettema T.J."/>
        </authorList>
    </citation>
    <scope>NUCLEOTIDE SEQUENCE</scope>
</reference>
<dbReference type="InterPro" id="IPR001783">
    <property type="entry name" value="Lumazine-bd"/>
</dbReference>
<feature type="domain" description="Lumazine-binding" evidence="9">
    <location>
        <begin position="98"/>
        <end position="194"/>
    </location>
</feature>
<dbReference type="PANTHER" id="PTHR21098:SF12">
    <property type="entry name" value="RIBOFLAVIN SYNTHASE"/>
    <property type="match status" value="1"/>
</dbReference>
<dbReference type="PANTHER" id="PTHR21098">
    <property type="entry name" value="RIBOFLAVIN SYNTHASE ALPHA CHAIN"/>
    <property type="match status" value="1"/>
</dbReference>
<name>A0A0F9SRI7_9ZZZZ</name>
<comment type="pathway">
    <text evidence="3">Cofactor biosynthesis; riboflavin biosynthesis; riboflavin from 2-hydroxy-3-oxobutyl phosphate and 5-amino-6-(D-ribitylamino)uracil: step 2/2.</text>
</comment>
<dbReference type="InterPro" id="IPR017938">
    <property type="entry name" value="Riboflavin_synthase-like_b-brl"/>
</dbReference>
<proteinExistence type="predicted"/>
<evidence type="ECO:0000256" key="5">
    <source>
        <dbReference type="ARBA" id="ARBA00013950"/>
    </source>
</evidence>
<dbReference type="EMBL" id="LAZR01000380">
    <property type="protein sequence ID" value="KKN71615.1"/>
    <property type="molecule type" value="Genomic_DNA"/>
</dbReference>
<organism evidence="10">
    <name type="scientific">marine sediment metagenome</name>
    <dbReference type="NCBI Taxonomy" id="412755"/>
    <lineage>
        <taxon>unclassified sequences</taxon>
        <taxon>metagenomes</taxon>
        <taxon>ecological metagenomes</taxon>
    </lineage>
</organism>
<dbReference type="CDD" id="cd00402">
    <property type="entry name" value="Riboflavin_synthase_like"/>
    <property type="match status" value="1"/>
</dbReference>
<comment type="function">
    <text evidence="2">Catalyzes the dismutation of two molecules of 6,7-dimethyl-8-ribityllumazine, resulting in the formation of riboflavin and 5-amino-6-(D-ribitylamino)uracil.</text>
</comment>
<dbReference type="FunFam" id="2.40.30.20:FF:000003">
    <property type="entry name" value="Riboflavin synthase, alpha subunit"/>
    <property type="match status" value="1"/>
</dbReference>
<dbReference type="PROSITE" id="PS51177">
    <property type="entry name" value="LUMAZINE_BIND"/>
    <property type="match status" value="2"/>
</dbReference>
<dbReference type="Gene3D" id="2.40.30.20">
    <property type="match status" value="2"/>
</dbReference>
<dbReference type="NCBIfam" id="NF009566">
    <property type="entry name" value="PRK13020.1"/>
    <property type="match status" value="1"/>
</dbReference>
<dbReference type="FunFam" id="2.40.30.20:FF:000004">
    <property type="entry name" value="Riboflavin synthase, alpha subunit"/>
    <property type="match status" value="1"/>
</dbReference>
<dbReference type="Pfam" id="PF00677">
    <property type="entry name" value="Lum_binding"/>
    <property type="match status" value="2"/>
</dbReference>
<dbReference type="InterPro" id="IPR023366">
    <property type="entry name" value="ATP_synth_asu-like_sf"/>
</dbReference>
<keyword evidence="7" id="KW-0808">Transferase</keyword>
<protein>
    <recommendedName>
        <fullName evidence="5">Riboflavin synthase</fullName>
        <ecNumber evidence="4">2.5.1.9</ecNumber>
    </recommendedName>
</protein>
<comment type="catalytic activity">
    <reaction evidence="1">
        <text>2 6,7-dimethyl-8-(1-D-ribityl)lumazine + H(+) = 5-amino-6-(D-ribitylamino)uracil + riboflavin</text>
        <dbReference type="Rhea" id="RHEA:20772"/>
        <dbReference type="ChEBI" id="CHEBI:15378"/>
        <dbReference type="ChEBI" id="CHEBI:15934"/>
        <dbReference type="ChEBI" id="CHEBI:57986"/>
        <dbReference type="ChEBI" id="CHEBI:58201"/>
        <dbReference type="EC" id="2.5.1.9"/>
    </reaction>
</comment>
<evidence type="ECO:0000256" key="2">
    <source>
        <dbReference type="ARBA" id="ARBA00002803"/>
    </source>
</evidence>
<dbReference type="EC" id="2.5.1.9" evidence="4"/>
<keyword evidence="8" id="KW-0677">Repeat</keyword>
<evidence type="ECO:0000256" key="1">
    <source>
        <dbReference type="ARBA" id="ARBA00000968"/>
    </source>
</evidence>
<evidence type="ECO:0000256" key="7">
    <source>
        <dbReference type="ARBA" id="ARBA00022679"/>
    </source>
</evidence>
<keyword evidence="6" id="KW-0686">Riboflavin biosynthesis</keyword>
<dbReference type="NCBIfam" id="NF006767">
    <property type="entry name" value="PRK09289.1"/>
    <property type="match status" value="1"/>
</dbReference>
<dbReference type="NCBIfam" id="TIGR00187">
    <property type="entry name" value="ribE"/>
    <property type="match status" value="1"/>
</dbReference>
<dbReference type="GO" id="GO:0009231">
    <property type="term" value="P:riboflavin biosynthetic process"/>
    <property type="evidence" value="ECO:0007669"/>
    <property type="project" value="UniProtKB-KW"/>
</dbReference>
<evidence type="ECO:0000313" key="10">
    <source>
        <dbReference type="EMBL" id="KKN71615.1"/>
    </source>
</evidence>
<feature type="domain" description="Lumazine-binding" evidence="9">
    <location>
        <begin position="1"/>
        <end position="97"/>
    </location>
</feature>
<evidence type="ECO:0000256" key="3">
    <source>
        <dbReference type="ARBA" id="ARBA00004887"/>
    </source>
</evidence>
<comment type="caution">
    <text evidence="10">The sequence shown here is derived from an EMBL/GenBank/DDBJ whole genome shotgun (WGS) entry which is preliminary data.</text>
</comment>
<dbReference type="InterPro" id="IPR026017">
    <property type="entry name" value="Lumazine-bd_dom"/>
</dbReference>
<evidence type="ECO:0000256" key="6">
    <source>
        <dbReference type="ARBA" id="ARBA00022619"/>
    </source>
</evidence>
<sequence>MFTGIIEAVGQIQSMQPSGGDVRLYVKTGKLDLGDVKLGDSIAVNGVCLTAVELPGDGFWADVSQETIRRTALSRLKPGSRVNLEKALTPTTRLGGHLVSGHVDGVGKVLSMHEDARSWHFRIEAPAELAKYIAEKGSITVDGISLTVNAVEGAVFHLNIVPHTLQETIMGDFQNGSPVNLEVDLIARYLERLLLGEKAAEPTAGGISMGFLAENGFLKS</sequence>